<proteinExistence type="predicted"/>
<dbReference type="Proteomes" id="UP001386955">
    <property type="component" value="Unassembled WGS sequence"/>
</dbReference>
<evidence type="ECO:0000313" key="3">
    <source>
        <dbReference type="Proteomes" id="UP001386955"/>
    </source>
</evidence>
<comment type="caution">
    <text evidence="2">The sequence shown here is derived from an EMBL/GenBank/DDBJ whole genome shotgun (WGS) entry which is preliminary data.</text>
</comment>
<sequence length="79" mass="8328">MGVSEQVSMRRTGSPSRVATGNHGKESLFGSVSGVGNLGGLLAASGVRGKMCEGNQHHSRCHLEALTGYVVDREEFIVK</sequence>
<dbReference type="AlphaFoldDB" id="A0AAN9XTQ1"/>
<evidence type="ECO:0000256" key="1">
    <source>
        <dbReference type="SAM" id="MobiDB-lite"/>
    </source>
</evidence>
<keyword evidence="3" id="KW-1185">Reference proteome</keyword>
<dbReference type="EMBL" id="JAYMYS010000002">
    <property type="protein sequence ID" value="KAK7407695.1"/>
    <property type="molecule type" value="Genomic_DNA"/>
</dbReference>
<reference evidence="2 3" key="1">
    <citation type="submission" date="2024-01" db="EMBL/GenBank/DDBJ databases">
        <title>The genomes of 5 underutilized Papilionoideae crops provide insights into root nodulation and disease resistanc.</title>
        <authorList>
            <person name="Jiang F."/>
        </authorList>
    </citation>
    <scope>NUCLEOTIDE SEQUENCE [LARGE SCALE GENOMIC DNA]</scope>
    <source>
        <strain evidence="2">DUOXIRENSHENG_FW03</strain>
        <tissue evidence="2">Leaves</tissue>
    </source>
</reference>
<organism evidence="2 3">
    <name type="scientific">Psophocarpus tetragonolobus</name>
    <name type="common">Winged bean</name>
    <name type="synonym">Dolichos tetragonolobus</name>
    <dbReference type="NCBI Taxonomy" id="3891"/>
    <lineage>
        <taxon>Eukaryota</taxon>
        <taxon>Viridiplantae</taxon>
        <taxon>Streptophyta</taxon>
        <taxon>Embryophyta</taxon>
        <taxon>Tracheophyta</taxon>
        <taxon>Spermatophyta</taxon>
        <taxon>Magnoliopsida</taxon>
        <taxon>eudicotyledons</taxon>
        <taxon>Gunneridae</taxon>
        <taxon>Pentapetalae</taxon>
        <taxon>rosids</taxon>
        <taxon>fabids</taxon>
        <taxon>Fabales</taxon>
        <taxon>Fabaceae</taxon>
        <taxon>Papilionoideae</taxon>
        <taxon>50 kb inversion clade</taxon>
        <taxon>NPAAA clade</taxon>
        <taxon>indigoferoid/millettioid clade</taxon>
        <taxon>Phaseoleae</taxon>
        <taxon>Psophocarpus</taxon>
    </lineage>
</organism>
<protein>
    <submittedName>
        <fullName evidence="2">Uncharacterized protein</fullName>
    </submittedName>
</protein>
<gene>
    <name evidence="2" type="ORF">VNO78_09713</name>
</gene>
<accession>A0AAN9XTQ1</accession>
<evidence type="ECO:0000313" key="2">
    <source>
        <dbReference type="EMBL" id="KAK7407695.1"/>
    </source>
</evidence>
<name>A0AAN9XTQ1_PSOTE</name>
<feature type="compositionally biased region" description="Polar residues" evidence="1">
    <location>
        <begin position="1"/>
        <end position="19"/>
    </location>
</feature>
<feature type="region of interest" description="Disordered" evidence="1">
    <location>
        <begin position="1"/>
        <end position="25"/>
    </location>
</feature>